<dbReference type="AlphaFoldDB" id="A3GIB0"/>
<comment type="caution">
    <text evidence="6">The sequence shown here is derived from an EMBL/GenBank/DDBJ whole genome shotgun (WGS) entry which is preliminary data.</text>
</comment>
<dbReference type="InterPro" id="IPR001680">
    <property type="entry name" value="WD40_rpt"/>
</dbReference>
<feature type="coiled-coil region" evidence="5">
    <location>
        <begin position="101"/>
        <end position="135"/>
    </location>
</feature>
<evidence type="ECO:0000313" key="6">
    <source>
        <dbReference type="EMBL" id="EAZ62956.2"/>
    </source>
</evidence>
<dbReference type="OMA" id="HNESDAN"/>
<evidence type="ECO:0000256" key="4">
    <source>
        <dbReference type="ARBA" id="ARBA00022737"/>
    </source>
</evidence>
<evidence type="ECO:0000256" key="3">
    <source>
        <dbReference type="ARBA" id="ARBA00022574"/>
    </source>
</evidence>
<accession>A3GIB0</accession>
<evidence type="ECO:0000256" key="2">
    <source>
        <dbReference type="ARBA" id="ARBA00022490"/>
    </source>
</evidence>
<proteinExistence type="predicted"/>
<dbReference type="InterPro" id="IPR015943">
    <property type="entry name" value="WD40/YVTN_repeat-like_dom_sf"/>
</dbReference>
<comment type="subcellular location">
    <subcellularLocation>
        <location evidence="1">Cytoplasm</location>
    </subcellularLocation>
</comment>
<dbReference type="SMART" id="SM00320">
    <property type="entry name" value="WD40"/>
    <property type="match status" value="3"/>
</dbReference>
<feature type="non-terminal residue" evidence="6">
    <location>
        <position position="562"/>
    </location>
</feature>
<dbReference type="PANTHER" id="PTHR12442">
    <property type="entry name" value="DYNEIN INTERMEDIATE CHAIN"/>
    <property type="match status" value="1"/>
</dbReference>
<dbReference type="Gene3D" id="2.130.10.10">
    <property type="entry name" value="YVTN repeat-like/Quinoprotein amine dehydrogenase"/>
    <property type="match status" value="2"/>
</dbReference>
<evidence type="ECO:0000313" key="7">
    <source>
        <dbReference type="Proteomes" id="UP000002258"/>
    </source>
</evidence>
<dbReference type="HOGENOM" id="CLU_035475_0_0_1"/>
<dbReference type="InParanoid" id="A3GIB0"/>
<keyword evidence="3" id="KW-0853">WD repeat</keyword>
<keyword evidence="7" id="KW-1185">Reference proteome</keyword>
<sequence length="562" mass="62855">MDRQTLLEQKKKRLQELKQRRLTGSSPDDTSVDSLLQQIEKSKLAKKSVEVGIQVDFSVDVAVLHKHEQSTAKSLNEQFKVEKECTTFDKAIQTTDISETVENENNEKIAYEGQKEELKDKISHIEQERRVTVAEFFDEKKLNESLRESIKILSKLKSVQTVDLKDIRNYAEGAQETIQDKIAAGDSPIQRFILSEGITHKPVSSIDFSSHFPELVVIAYSSKKSTIPQPKGESPGLVIVYSMRENTLFPEFFLHATAPVTVVKFDRTDSRKIIGGLANGKVVIWDLQNRNPTKVIIIPQLSTPVYSPRVNTDDSNVDYVHHVKPIVSLLSINLSGNECIVSFSKDGVVNVWSTSFLAHPKISTLMLQCARDSTGALGTLFPLNISSASLLGDSLQSSKENPEFLNQVVVSSENGKLYLLNNKESDRFIEKVLSPQNFEEPKSHPPNVTAFDILTKGNITYIISACSDWTLRLWSNAKETPLVTIPTNSLPLELAVRPGYLHFATLAIDKRKSLLQYWDLERSVFRPLVEIPLDSGEVLATRIKFNAVGDLIVVGFEDGTTS</sequence>
<dbReference type="InterPro" id="IPR036322">
    <property type="entry name" value="WD40_repeat_dom_sf"/>
</dbReference>
<dbReference type="GO" id="GO:0005868">
    <property type="term" value="C:cytoplasmic dynein complex"/>
    <property type="evidence" value="ECO:0007669"/>
    <property type="project" value="TreeGrafter"/>
</dbReference>
<dbReference type="eggNOG" id="KOG1587">
    <property type="taxonomic scope" value="Eukaryota"/>
</dbReference>
<keyword evidence="5" id="KW-0175">Coiled coil</keyword>
<evidence type="ECO:0000256" key="5">
    <source>
        <dbReference type="SAM" id="Coils"/>
    </source>
</evidence>
<dbReference type="Proteomes" id="UP000002258">
    <property type="component" value="Chromosome 1"/>
</dbReference>
<organism evidence="6 7">
    <name type="scientific">Scheffersomyces stipitis (strain ATCC 58785 / CBS 6054 / NBRC 10063 / NRRL Y-11545)</name>
    <name type="common">Yeast</name>
    <name type="synonym">Pichia stipitis</name>
    <dbReference type="NCBI Taxonomy" id="322104"/>
    <lineage>
        <taxon>Eukaryota</taxon>
        <taxon>Fungi</taxon>
        <taxon>Dikarya</taxon>
        <taxon>Ascomycota</taxon>
        <taxon>Saccharomycotina</taxon>
        <taxon>Pichiomycetes</taxon>
        <taxon>Debaryomycetaceae</taxon>
        <taxon>Scheffersomyces</taxon>
    </lineage>
</organism>
<dbReference type="RefSeq" id="XP_001386979.2">
    <property type="nucleotide sequence ID" value="XM_001386942.1"/>
</dbReference>
<dbReference type="SUPFAM" id="SSF50978">
    <property type="entry name" value="WD40 repeat-like"/>
    <property type="match status" value="1"/>
</dbReference>
<protein>
    <submittedName>
        <fullName evidence="6">Uncharacterized protein</fullName>
    </submittedName>
</protein>
<dbReference type="GO" id="GO:0005737">
    <property type="term" value="C:cytoplasm"/>
    <property type="evidence" value="ECO:0007669"/>
    <property type="project" value="UniProtKB-SubCell"/>
</dbReference>
<dbReference type="GO" id="GO:0010970">
    <property type="term" value="P:transport along microtubule"/>
    <property type="evidence" value="ECO:0007669"/>
    <property type="project" value="TreeGrafter"/>
</dbReference>
<evidence type="ECO:0000256" key="1">
    <source>
        <dbReference type="ARBA" id="ARBA00004496"/>
    </source>
</evidence>
<dbReference type="PANTHER" id="PTHR12442:SF22">
    <property type="entry name" value="CYTOPLASMIC DYNEIN 1 INTERMEDIATE CHAIN-RELATED"/>
    <property type="match status" value="1"/>
</dbReference>
<dbReference type="EMBL" id="AAVQ01000002">
    <property type="protein sequence ID" value="EAZ62956.2"/>
    <property type="molecule type" value="Genomic_DNA"/>
</dbReference>
<dbReference type="OrthoDB" id="366230at2759"/>
<dbReference type="GO" id="GO:0045503">
    <property type="term" value="F:dynein light chain binding"/>
    <property type="evidence" value="ECO:0007669"/>
    <property type="project" value="TreeGrafter"/>
</dbReference>
<keyword evidence="4" id="KW-0677">Repeat</keyword>
<keyword evidence="2" id="KW-0963">Cytoplasm</keyword>
<reference evidence="6 7" key="1">
    <citation type="journal article" date="2007" name="Nat. Biotechnol.">
        <title>Genome sequence of the lignocellulose-bioconverting and xylose-fermenting yeast Pichia stipitis.</title>
        <authorList>
            <person name="Jeffries T.W."/>
            <person name="Grigoriev I.V."/>
            <person name="Grimwood J."/>
            <person name="Laplaza J.M."/>
            <person name="Aerts A."/>
            <person name="Salamov A."/>
            <person name="Schmutz J."/>
            <person name="Lindquist E."/>
            <person name="Dehal P."/>
            <person name="Shapiro H."/>
            <person name="Jin Y.S."/>
            <person name="Passoth V."/>
            <person name="Richardson P.M."/>
        </authorList>
    </citation>
    <scope>NUCLEOTIDE SEQUENCE [LARGE SCALE GENOMIC DNA]</scope>
    <source>
        <strain evidence="7">ATCC 58785 / CBS 6054 / NBRC 10063 / NRRL Y-11545</strain>
    </source>
</reference>
<dbReference type="GO" id="GO:0045504">
    <property type="term" value="F:dynein heavy chain binding"/>
    <property type="evidence" value="ECO:0007669"/>
    <property type="project" value="TreeGrafter"/>
</dbReference>
<gene>
    <name evidence="6" type="ORF">PICST_29282</name>
</gene>
<name>A3GIB0_PICST</name>
<dbReference type="KEGG" id="pic:PICST_29282"/>
<dbReference type="STRING" id="322104.A3GIB0"/>
<dbReference type="InterPro" id="IPR050687">
    <property type="entry name" value="Dynein_IC"/>
</dbReference>
<dbReference type="GeneID" id="4852009"/>